<feature type="compositionally biased region" description="Basic residues" evidence="1">
    <location>
        <begin position="291"/>
        <end position="304"/>
    </location>
</feature>
<gene>
    <name evidence="2" type="ORF">ECRASSUSDP1_LOCUS25122</name>
</gene>
<accession>A0AAD2D7G2</accession>
<evidence type="ECO:0000313" key="2">
    <source>
        <dbReference type="EMBL" id="CAI2383617.1"/>
    </source>
</evidence>
<protein>
    <submittedName>
        <fullName evidence="2">Uncharacterized protein</fullName>
    </submittedName>
</protein>
<dbReference type="AlphaFoldDB" id="A0AAD2D7G2"/>
<feature type="compositionally biased region" description="Low complexity" evidence="1">
    <location>
        <begin position="104"/>
        <end position="116"/>
    </location>
</feature>
<name>A0AAD2D7G2_EUPCR</name>
<dbReference type="EMBL" id="CAMPGE010025910">
    <property type="protein sequence ID" value="CAI2383617.1"/>
    <property type="molecule type" value="Genomic_DNA"/>
</dbReference>
<feature type="compositionally biased region" description="Acidic residues" evidence="1">
    <location>
        <begin position="138"/>
        <end position="149"/>
    </location>
</feature>
<organism evidence="2 3">
    <name type="scientific">Euplotes crassus</name>
    <dbReference type="NCBI Taxonomy" id="5936"/>
    <lineage>
        <taxon>Eukaryota</taxon>
        <taxon>Sar</taxon>
        <taxon>Alveolata</taxon>
        <taxon>Ciliophora</taxon>
        <taxon>Intramacronucleata</taxon>
        <taxon>Spirotrichea</taxon>
        <taxon>Hypotrichia</taxon>
        <taxon>Euplotida</taxon>
        <taxon>Euplotidae</taxon>
        <taxon>Moneuplotes</taxon>
    </lineage>
</organism>
<dbReference type="Proteomes" id="UP001295684">
    <property type="component" value="Unassembled WGS sequence"/>
</dbReference>
<proteinExistence type="predicted"/>
<evidence type="ECO:0000313" key="3">
    <source>
        <dbReference type="Proteomes" id="UP001295684"/>
    </source>
</evidence>
<feature type="region of interest" description="Disordered" evidence="1">
    <location>
        <begin position="68"/>
        <end position="149"/>
    </location>
</feature>
<evidence type="ECO:0000256" key="1">
    <source>
        <dbReference type="SAM" id="MobiDB-lite"/>
    </source>
</evidence>
<sequence>MDYQRDFLSEVRESYDVLLSPHQNLDANGRVTRIALITKFKKRRNRTRNMRDTEKEINNQDIIRSLSKSKLLPDSDYKRGNYTGNTSYKPGDKRAVSPRRQRQALRSSSKRSSFFRGNTTPMEELIKYTQKDKKQPQDDSESELFTDSDLKDIEEEDNHETFEDISESNHFKKRSQTNVRFEFSPRIEIDKSSFKNPISPIPKHVKLGKVNKPLNLKIKANPCLPFPKTSRIQVQKEMKKSGRAILKKPNMKIAISPVMPRMKNQQKDLQQKMSISSISSIHGKQEVKNNSRNKSKPSKCKNIN</sequence>
<keyword evidence="3" id="KW-1185">Reference proteome</keyword>
<feature type="region of interest" description="Disordered" evidence="1">
    <location>
        <begin position="261"/>
        <end position="304"/>
    </location>
</feature>
<comment type="caution">
    <text evidence="2">The sequence shown here is derived from an EMBL/GenBank/DDBJ whole genome shotgun (WGS) entry which is preliminary data.</text>
</comment>
<reference evidence="2" key="1">
    <citation type="submission" date="2023-07" db="EMBL/GenBank/DDBJ databases">
        <authorList>
            <consortium name="AG Swart"/>
            <person name="Singh M."/>
            <person name="Singh A."/>
            <person name="Seah K."/>
            <person name="Emmerich C."/>
        </authorList>
    </citation>
    <scope>NUCLEOTIDE SEQUENCE</scope>
    <source>
        <strain evidence="2">DP1</strain>
    </source>
</reference>
<feature type="compositionally biased region" description="Basic and acidic residues" evidence="1">
    <location>
        <begin position="124"/>
        <end position="137"/>
    </location>
</feature>